<dbReference type="AlphaFoldDB" id="K0TR09"/>
<comment type="caution">
    <text evidence="2">The sequence shown here is derived from an EMBL/GenBank/DDBJ whole genome shotgun (WGS) entry which is preliminary data.</text>
</comment>
<dbReference type="EMBL" id="AGNL01001473">
    <property type="protein sequence ID" value="EJK76977.1"/>
    <property type="molecule type" value="Genomic_DNA"/>
</dbReference>
<evidence type="ECO:0000313" key="2">
    <source>
        <dbReference type="EMBL" id="EJK76977.1"/>
    </source>
</evidence>
<sequence>PRRGGEVGPVRAPLRRRGEGGRDGTRRGDARPGGGGLPARGKRRQEEEGEALQGAAGERQARQVRKELQEGRRRQYRVDLPLRRREVARQRLEDGEGDDGDDGDVTRTRQSTN</sequence>
<keyword evidence="3" id="KW-1185">Reference proteome</keyword>
<feature type="non-terminal residue" evidence="2">
    <location>
        <position position="1"/>
    </location>
</feature>
<organism evidence="2 3">
    <name type="scientific">Thalassiosira oceanica</name>
    <name type="common">Marine diatom</name>
    <dbReference type="NCBI Taxonomy" id="159749"/>
    <lineage>
        <taxon>Eukaryota</taxon>
        <taxon>Sar</taxon>
        <taxon>Stramenopiles</taxon>
        <taxon>Ochrophyta</taxon>
        <taxon>Bacillariophyta</taxon>
        <taxon>Coscinodiscophyceae</taxon>
        <taxon>Thalassiosirophycidae</taxon>
        <taxon>Thalassiosirales</taxon>
        <taxon>Thalassiosiraceae</taxon>
        <taxon>Thalassiosira</taxon>
    </lineage>
</organism>
<accession>K0TR09</accession>
<evidence type="ECO:0000313" key="3">
    <source>
        <dbReference type="Proteomes" id="UP000266841"/>
    </source>
</evidence>
<dbReference type="Proteomes" id="UP000266841">
    <property type="component" value="Unassembled WGS sequence"/>
</dbReference>
<feature type="compositionally biased region" description="Basic and acidic residues" evidence="1">
    <location>
        <begin position="59"/>
        <end position="94"/>
    </location>
</feature>
<feature type="region of interest" description="Disordered" evidence="1">
    <location>
        <begin position="1"/>
        <end position="113"/>
    </location>
</feature>
<name>K0TR09_THAOC</name>
<gene>
    <name evidence="2" type="ORF">THAOC_01222</name>
</gene>
<evidence type="ECO:0000256" key="1">
    <source>
        <dbReference type="SAM" id="MobiDB-lite"/>
    </source>
</evidence>
<feature type="compositionally biased region" description="Basic and acidic residues" evidence="1">
    <location>
        <begin position="16"/>
        <end position="30"/>
    </location>
</feature>
<reference evidence="2 3" key="1">
    <citation type="journal article" date="2012" name="Genome Biol.">
        <title>Genome and low-iron response of an oceanic diatom adapted to chronic iron limitation.</title>
        <authorList>
            <person name="Lommer M."/>
            <person name="Specht M."/>
            <person name="Roy A.S."/>
            <person name="Kraemer L."/>
            <person name="Andreson R."/>
            <person name="Gutowska M.A."/>
            <person name="Wolf J."/>
            <person name="Bergner S.V."/>
            <person name="Schilhabel M.B."/>
            <person name="Klostermeier U.C."/>
            <person name="Beiko R.G."/>
            <person name="Rosenstiel P."/>
            <person name="Hippler M."/>
            <person name="Laroche J."/>
        </authorList>
    </citation>
    <scope>NUCLEOTIDE SEQUENCE [LARGE SCALE GENOMIC DNA]</scope>
    <source>
        <strain evidence="2 3">CCMP1005</strain>
    </source>
</reference>
<protein>
    <submittedName>
        <fullName evidence="2">Uncharacterized protein</fullName>
    </submittedName>
</protein>
<proteinExistence type="predicted"/>